<dbReference type="KEGG" id="lmd:METH_01280"/>
<organism evidence="1 2">
    <name type="scientific">Leisingera methylohalidivorans DSM 14336</name>
    <dbReference type="NCBI Taxonomy" id="999552"/>
    <lineage>
        <taxon>Bacteria</taxon>
        <taxon>Pseudomonadati</taxon>
        <taxon>Pseudomonadota</taxon>
        <taxon>Alphaproteobacteria</taxon>
        <taxon>Rhodobacterales</taxon>
        <taxon>Roseobacteraceae</taxon>
        <taxon>Leisingera</taxon>
    </lineage>
</organism>
<dbReference type="Pfam" id="PF00300">
    <property type="entry name" value="His_Phos_1"/>
    <property type="match status" value="1"/>
</dbReference>
<dbReference type="CDD" id="cd07067">
    <property type="entry name" value="HP_PGM_like"/>
    <property type="match status" value="1"/>
</dbReference>
<dbReference type="HOGENOM" id="CLU_084603_2_1_5"/>
<dbReference type="STRING" id="999552.METH_01280"/>
<evidence type="ECO:0000313" key="2">
    <source>
        <dbReference type="Proteomes" id="UP000018780"/>
    </source>
</evidence>
<name>V9VP92_9RHOB</name>
<dbReference type="RefSeq" id="WP_024088578.1">
    <property type="nucleotide sequence ID" value="NC_023135.1"/>
</dbReference>
<dbReference type="Gene3D" id="3.40.50.1240">
    <property type="entry name" value="Phosphoglycerate mutase-like"/>
    <property type="match status" value="1"/>
</dbReference>
<dbReference type="SMART" id="SM00855">
    <property type="entry name" value="PGAM"/>
    <property type="match status" value="1"/>
</dbReference>
<protein>
    <submittedName>
        <fullName evidence="1">Phosphoglycerate mutase</fullName>
    </submittedName>
</protein>
<proteinExistence type="predicted"/>
<accession>V9VP92</accession>
<dbReference type="EMBL" id="CP006773">
    <property type="protein sequence ID" value="AHC99518.1"/>
    <property type="molecule type" value="Genomic_DNA"/>
</dbReference>
<dbReference type="PANTHER" id="PTHR47623:SF1">
    <property type="entry name" value="OS09G0287300 PROTEIN"/>
    <property type="match status" value="1"/>
</dbReference>
<dbReference type="Proteomes" id="UP000018780">
    <property type="component" value="Chromosome"/>
</dbReference>
<dbReference type="SUPFAM" id="SSF53254">
    <property type="entry name" value="Phosphoglycerate mutase-like"/>
    <property type="match status" value="1"/>
</dbReference>
<sequence length="165" mass="18349">MTCTLILTRHAKSAWDTNVPSDHARPLNKRGRRSAPAIAAWLRDNGYVPDQVISSSAQRTRETCELMDLGVPARFTERLYQANSEIMFRVLSEADQPRIMLIGHNPGIAAFAHSIVSSPPDHSRFDDYPTGATLVAEFAISSWRDLAWSSGKPIDFSVPRELLGE</sequence>
<dbReference type="PANTHER" id="PTHR47623">
    <property type="entry name" value="OS09G0287300 PROTEIN"/>
    <property type="match status" value="1"/>
</dbReference>
<dbReference type="InterPro" id="IPR029033">
    <property type="entry name" value="His_PPase_superfam"/>
</dbReference>
<evidence type="ECO:0000313" key="1">
    <source>
        <dbReference type="EMBL" id="AHC99518.1"/>
    </source>
</evidence>
<dbReference type="PATRIC" id="fig|999552.6.peg.251"/>
<reference evidence="1 2" key="1">
    <citation type="submission" date="2013-09" db="EMBL/GenBank/DDBJ databases">
        <authorList>
            <consortium name="DOE Joint Genome Institute"/>
            <person name="Klenk H.-P."/>
            <person name="Huntemann M."/>
            <person name="Han J."/>
            <person name="Chen A."/>
            <person name="Kyrpides N."/>
            <person name="Mavromatis K."/>
            <person name="Markowitz V."/>
            <person name="Palaniappan K."/>
            <person name="Ivanova N."/>
            <person name="Schaumberg A."/>
            <person name="Pati A."/>
            <person name="Liolios K."/>
            <person name="Nordberg H.P."/>
            <person name="Cantor M.N."/>
            <person name="Hua S.X."/>
            <person name="Woyke T."/>
        </authorList>
    </citation>
    <scope>NUCLEOTIDE SEQUENCE [LARGE SCALE GENOMIC DNA]</scope>
    <source>
        <strain evidence="1 2">DSM 14336</strain>
    </source>
</reference>
<dbReference type="InterPro" id="IPR013078">
    <property type="entry name" value="His_Pase_superF_clade-1"/>
</dbReference>
<gene>
    <name evidence="1" type="ORF">METH_01280</name>
</gene>
<dbReference type="AlphaFoldDB" id="V9VP92"/>
<dbReference type="OrthoDB" id="9810154at2"/>
<keyword evidence="2" id="KW-1185">Reference proteome</keyword>